<sequence length="393" mass="40175" precursor="true">MKKNPWAMGAVAVAVAAVVVACGGGGSGGGGFAGGLPVGAGTPGAGTPGAGAGTPAGGTSSPTGTAPVATNDSASGQAGASVTINVLDNDQDADGNLDRNSVRFVQPPAGATLSADGRSLQVPNEGSWQAGNEGAVVFTPASGFTGSPTVVSYTVSDATGLTSAAATITVTVAVASATSSAPCFNEGFFRTGTIMDLEHTVSGDGATPPRRTVRTVTGPKEFNGAATVETKYDFYGDDGSHAGTNMDYNAIQDGFLLFYGMTSSNVRQTMSPPSRQPIAMEPGQTYEFTYTAKNEYADHVEENTTTKSYTYVGRETLQSAVGTFAACKFTSHGVTTITTPTPMTQTFDLVYWVAAEGPYRGFALRTEAVGQYPNAPTIHQVVQTTKISVFDIK</sequence>
<name>C5D181_VARPS</name>
<gene>
    <name evidence="2" type="ordered locus">Vapar_6118</name>
</gene>
<dbReference type="Gene3D" id="2.60.40.2810">
    <property type="match status" value="1"/>
</dbReference>
<feature type="compositionally biased region" description="Gly residues" evidence="1">
    <location>
        <begin position="45"/>
        <end position="56"/>
    </location>
</feature>
<feature type="compositionally biased region" description="Low complexity" evidence="1">
    <location>
        <begin position="57"/>
        <end position="68"/>
    </location>
</feature>
<dbReference type="PROSITE" id="PS51257">
    <property type="entry name" value="PROKAR_LIPOPROTEIN"/>
    <property type="match status" value="1"/>
</dbReference>
<protein>
    <submittedName>
        <fullName evidence="2">Uncharacterized protein</fullName>
    </submittedName>
</protein>
<proteinExistence type="predicted"/>
<evidence type="ECO:0000313" key="2">
    <source>
        <dbReference type="EMBL" id="ACS22682.1"/>
    </source>
</evidence>
<feature type="region of interest" description="Disordered" evidence="1">
    <location>
        <begin position="45"/>
        <end position="77"/>
    </location>
</feature>
<reference evidence="2" key="1">
    <citation type="submission" date="2009-06" db="EMBL/GenBank/DDBJ databases">
        <title>Complete sequence of chromosome 2 of Variovorax paradoxus S110.</title>
        <authorList>
            <consortium name="US DOE Joint Genome Institute"/>
            <person name="Lucas S."/>
            <person name="Copeland A."/>
            <person name="Lapidus A."/>
            <person name="Glavina del Rio T."/>
            <person name="Tice H."/>
            <person name="Bruce D."/>
            <person name="Goodwin L."/>
            <person name="Pitluck S."/>
            <person name="Chertkov O."/>
            <person name="Brettin T."/>
            <person name="Detter J.C."/>
            <person name="Han C."/>
            <person name="Larimer F."/>
            <person name="Land M."/>
            <person name="Hauser L."/>
            <person name="Kyrpides N."/>
            <person name="Ovchinnikova G."/>
            <person name="Orwin P."/>
            <person name="Leadbetter J.R."/>
            <person name="Spain J.C."/>
            <person name="Han J.I."/>
        </authorList>
    </citation>
    <scope>NUCLEOTIDE SEQUENCE</scope>
    <source>
        <strain evidence="2">S110</strain>
    </source>
</reference>
<dbReference type="eggNOG" id="COG2152">
    <property type="taxonomic scope" value="Bacteria"/>
</dbReference>
<dbReference type="Gene3D" id="2.40.360.20">
    <property type="match status" value="1"/>
</dbReference>
<dbReference type="EMBL" id="CP001636">
    <property type="protein sequence ID" value="ACS22682.1"/>
    <property type="molecule type" value="Genomic_DNA"/>
</dbReference>
<dbReference type="AlphaFoldDB" id="C5D181"/>
<organism evidence="2">
    <name type="scientific">Variovorax paradoxus (strain S110)</name>
    <dbReference type="NCBI Taxonomy" id="543728"/>
    <lineage>
        <taxon>Bacteria</taxon>
        <taxon>Pseudomonadati</taxon>
        <taxon>Pseudomonadota</taxon>
        <taxon>Betaproteobacteria</taxon>
        <taxon>Burkholderiales</taxon>
        <taxon>Comamonadaceae</taxon>
        <taxon>Variovorax</taxon>
    </lineage>
</organism>
<dbReference type="KEGG" id="vap:Vapar_6118"/>
<dbReference type="HOGENOM" id="CLU_707767_0_0_4"/>
<dbReference type="Pfam" id="PF17963">
    <property type="entry name" value="Big_9"/>
    <property type="match status" value="1"/>
</dbReference>
<accession>C5D181</accession>
<dbReference type="STRING" id="543728.Vapar_6118"/>
<evidence type="ECO:0000256" key="1">
    <source>
        <dbReference type="SAM" id="MobiDB-lite"/>
    </source>
</evidence>